<feature type="transmembrane region" description="Helical" evidence="1">
    <location>
        <begin position="30"/>
        <end position="47"/>
    </location>
</feature>
<organism evidence="2 3">
    <name type="scientific">Danxiaibacter flavus</name>
    <dbReference type="NCBI Taxonomy" id="3049108"/>
    <lineage>
        <taxon>Bacteria</taxon>
        <taxon>Pseudomonadati</taxon>
        <taxon>Bacteroidota</taxon>
        <taxon>Chitinophagia</taxon>
        <taxon>Chitinophagales</taxon>
        <taxon>Chitinophagaceae</taxon>
        <taxon>Danxiaibacter</taxon>
    </lineage>
</organism>
<evidence type="ECO:0000256" key="1">
    <source>
        <dbReference type="SAM" id="Phobius"/>
    </source>
</evidence>
<dbReference type="Proteomes" id="UP001560573">
    <property type="component" value="Unassembled WGS sequence"/>
</dbReference>
<sequence>MTRAKSLKYLAVGLAMTSVCIWSIKDDFWFGWVGLIFFGVINLMFLIKIINPKFKWVNDTDINSQAFTDITKTDFNKLYNDNGIFTYFDNGFAVKTKKGDKTIEWTQISKLTGYKRDYFTTDCICLVVEYGDNQNFEITEEHSGWFQFLEHLKQAFPSIDKSWEIEISTPAFATNLTVLYDRANRNDIQ</sequence>
<keyword evidence="1" id="KW-0812">Transmembrane</keyword>
<reference evidence="2 3" key="1">
    <citation type="submission" date="2023-07" db="EMBL/GenBank/DDBJ databases">
        <authorList>
            <person name="Lian W.-H."/>
        </authorList>
    </citation>
    <scope>NUCLEOTIDE SEQUENCE [LARGE SCALE GENOMIC DNA]</scope>
    <source>
        <strain evidence="2 3">SYSU DXS3180</strain>
    </source>
</reference>
<keyword evidence="1" id="KW-0472">Membrane</keyword>
<name>A0ABV3ZP05_9BACT</name>
<keyword evidence="1" id="KW-1133">Transmembrane helix</keyword>
<protein>
    <submittedName>
        <fullName evidence="2">Uncharacterized protein</fullName>
    </submittedName>
</protein>
<evidence type="ECO:0000313" key="3">
    <source>
        <dbReference type="Proteomes" id="UP001560573"/>
    </source>
</evidence>
<gene>
    <name evidence="2" type="ORF">QTN47_25480</name>
</gene>
<evidence type="ECO:0000313" key="2">
    <source>
        <dbReference type="EMBL" id="MEX6690886.1"/>
    </source>
</evidence>
<accession>A0ABV3ZP05</accession>
<keyword evidence="3" id="KW-1185">Reference proteome</keyword>
<dbReference type="RefSeq" id="WP_369332302.1">
    <property type="nucleotide sequence ID" value="NZ_JAULBC010000011.1"/>
</dbReference>
<proteinExistence type="predicted"/>
<feature type="transmembrane region" description="Helical" evidence="1">
    <location>
        <begin position="7"/>
        <end position="24"/>
    </location>
</feature>
<comment type="caution">
    <text evidence="2">The sequence shown here is derived from an EMBL/GenBank/DDBJ whole genome shotgun (WGS) entry which is preliminary data.</text>
</comment>
<dbReference type="EMBL" id="JAULBC010000011">
    <property type="protein sequence ID" value="MEX6690886.1"/>
    <property type="molecule type" value="Genomic_DNA"/>
</dbReference>